<dbReference type="EMBL" id="PGOL01001001">
    <property type="protein sequence ID" value="PKI61835.1"/>
    <property type="molecule type" value="Genomic_DNA"/>
</dbReference>
<dbReference type="Proteomes" id="UP000233551">
    <property type="component" value="Unassembled WGS sequence"/>
</dbReference>
<protein>
    <submittedName>
        <fullName evidence="1">Uncharacterized protein</fullName>
    </submittedName>
</protein>
<evidence type="ECO:0000313" key="1">
    <source>
        <dbReference type="EMBL" id="PKI61835.1"/>
    </source>
</evidence>
<organism evidence="1 2">
    <name type="scientific">Punica granatum</name>
    <name type="common">Pomegranate</name>
    <dbReference type="NCBI Taxonomy" id="22663"/>
    <lineage>
        <taxon>Eukaryota</taxon>
        <taxon>Viridiplantae</taxon>
        <taxon>Streptophyta</taxon>
        <taxon>Embryophyta</taxon>
        <taxon>Tracheophyta</taxon>
        <taxon>Spermatophyta</taxon>
        <taxon>Magnoliopsida</taxon>
        <taxon>eudicotyledons</taxon>
        <taxon>Gunneridae</taxon>
        <taxon>Pentapetalae</taxon>
        <taxon>rosids</taxon>
        <taxon>malvids</taxon>
        <taxon>Myrtales</taxon>
        <taxon>Lythraceae</taxon>
        <taxon>Punica</taxon>
    </lineage>
</organism>
<proteinExistence type="predicted"/>
<evidence type="ECO:0000313" key="2">
    <source>
        <dbReference type="Proteomes" id="UP000233551"/>
    </source>
</evidence>
<keyword evidence="2" id="KW-1185">Reference proteome</keyword>
<comment type="caution">
    <text evidence="1">The sequence shown here is derived from an EMBL/GenBank/DDBJ whole genome shotgun (WGS) entry which is preliminary data.</text>
</comment>
<gene>
    <name evidence="1" type="ORF">CRG98_017733</name>
</gene>
<sequence>MALPQIFTNLSALSSLKMEERHPNSTYFITIFIISGLLSTVGKSSKPYANSTEFPAPLPNDLSSLPNLFANELRLDPDSINLASTDYGNIVR</sequence>
<reference evidence="1 2" key="1">
    <citation type="submission" date="2017-11" db="EMBL/GenBank/DDBJ databases">
        <title>De-novo sequencing of pomegranate (Punica granatum L.) genome.</title>
        <authorList>
            <person name="Akparov Z."/>
            <person name="Amiraslanov A."/>
            <person name="Hajiyeva S."/>
            <person name="Abbasov M."/>
            <person name="Kaur K."/>
            <person name="Hamwieh A."/>
            <person name="Solovyev V."/>
            <person name="Salamov A."/>
            <person name="Braich B."/>
            <person name="Kosarev P."/>
            <person name="Mahmoud A."/>
            <person name="Hajiyev E."/>
            <person name="Babayeva S."/>
            <person name="Izzatullayeva V."/>
            <person name="Mammadov A."/>
            <person name="Mammadov A."/>
            <person name="Sharifova S."/>
            <person name="Ojaghi J."/>
            <person name="Eynullazada K."/>
            <person name="Bayramov B."/>
            <person name="Abdulazimova A."/>
            <person name="Shahmuradov I."/>
        </authorList>
    </citation>
    <scope>NUCLEOTIDE SEQUENCE [LARGE SCALE GENOMIC DNA]</scope>
    <source>
        <strain evidence="2">cv. AG2017</strain>
        <tissue evidence="1">Leaf</tissue>
    </source>
</reference>
<name>A0A2I0JZV9_PUNGR</name>
<dbReference type="AlphaFoldDB" id="A0A2I0JZV9"/>
<accession>A0A2I0JZV9</accession>
<feature type="non-terminal residue" evidence="1">
    <location>
        <position position="92"/>
    </location>
</feature>